<reference evidence="2 4" key="1">
    <citation type="submission" date="2015-01" db="EMBL/GenBank/DDBJ databases">
        <title>Evolution of Trichinella species and genotypes.</title>
        <authorList>
            <person name="Korhonen P.K."/>
            <person name="Edoardo P."/>
            <person name="Giuseppe L.R."/>
            <person name="Gasser R.B."/>
        </authorList>
    </citation>
    <scope>NUCLEOTIDE SEQUENCE [LARGE SCALE GENOMIC DNA]</scope>
    <source>
        <strain evidence="2">ISS2496</strain>
    </source>
</reference>
<evidence type="ECO:0000313" key="4">
    <source>
        <dbReference type="Proteomes" id="UP000054783"/>
    </source>
</evidence>
<dbReference type="AlphaFoldDB" id="A0A0V0Z2K2"/>
<comment type="caution">
    <text evidence="2">The sequence shown here is derived from an EMBL/GenBank/DDBJ whole genome shotgun (WGS) entry which is preliminary data.</text>
</comment>
<dbReference type="OrthoDB" id="10590324at2759"/>
<evidence type="ECO:0000256" key="1">
    <source>
        <dbReference type="SAM" id="MobiDB-lite"/>
    </source>
</evidence>
<protein>
    <recommendedName>
        <fullName evidence="5">PiggyBac transposable element-derived protein domain-containing protein</fullName>
    </recommendedName>
</protein>
<proteinExistence type="predicted"/>
<gene>
    <name evidence="2" type="ORF">T12_10389</name>
    <name evidence="3" type="ORF">T12_11315</name>
</gene>
<organism evidence="2 4">
    <name type="scientific">Trichinella patagoniensis</name>
    <dbReference type="NCBI Taxonomy" id="990121"/>
    <lineage>
        <taxon>Eukaryota</taxon>
        <taxon>Metazoa</taxon>
        <taxon>Ecdysozoa</taxon>
        <taxon>Nematoda</taxon>
        <taxon>Enoplea</taxon>
        <taxon>Dorylaimia</taxon>
        <taxon>Trichinellida</taxon>
        <taxon>Trichinellidae</taxon>
        <taxon>Trichinella</taxon>
    </lineage>
</organism>
<sequence length="79" mass="8973">MGSRQPMSDETMVLSESEDTDIGNVVSETDNSVDEGKAISAYNAYVLWTDTHPTWNARRLHKRRVFLEKLCTALVQPEM</sequence>
<dbReference type="EMBL" id="JYDQ01000719">
    <property type="protein sequence ID" value="KRY06636.1"/>
    <property type="molecule type" value="Genomic_DNA"/>
</dbReference>
<accession>A0A0V0Z2K2</accession>
<dbReference type="EMBL" id="JYDQ01000381">
    <property type="protein sequence ID" value="KRY07972.1"/>
    <property type="molecule type" value="Genomic_DNA"/>
</dbReference>
<evidence type="ECO:0008006" key="5">
    <source>
        <dbReference type="Google" id="ProtNLM"/>
    </source>
</evidence>
<name>A0A0V0Z2K2_9BILA</name>
<evidence type="ECO:0000313" key="3">
    <source>
        <dbReference type="EMBL" id="KRY07972.1"/>
    </source>
</evidence>
<keyword evidence="4" id="KW-1185">Reference proteome</keyword>
<dbReference type="Proteomes" id="UP000054783">
    <property type="component" value="Unassembled WGS sequence"/>
</dbReference>
<feature type="region of interest" description="Disordered" evidence="1">
    <location>
        <begin position="1"/>
        <end position="29"/>
    </location>
</feature>
<evidence type="ECO:0000313" key="2">
    <source>
        <dbReference type="EMBL" id="KRY06636.1"/>
    </source>
</evidence>